<comment type="caution">
    <text evidence="2">The sequence shown here is derived from an EMBL/GenBank/DDBJ whole genome shotgun (WGS) entry which is preliminary data.</text>
</comment>
<dbReference type="Proteomes" id="UP000626109">
    <property type="component" value="Unassembled WGS sequence"/>
</dbReference>
<gene>
    <name evidence="2" type="ORF">PGLA2088_LOCUS22681</name>
</gene>
<evidence type="ECO:0000256" key="1">
    <source>
        <dbReference type="SAM" id="MobiDB-lite"/>
    </source>
</evidence>
<evidence type="ECO:0000313" key="3">
    <source>
        <dbReference type="Proteomes" id="UP000626109"/>
    </source>
</evidence>
<feature type="region of interest" description="Disordered" evidence="1">
    <location>
        <begin position="83"/>
        <end position="114"/>
    </location>
</feature>
<proteinExistence type="predicted"/>
<sequence>MQQAPPREAEQKSVAEGHVLRAGEGRSWLTASEWQVLEPSLQGAVAGQVVWGDQPLELLAQGRSSAWRWAALRPGPWIGGLAEESSLGHDDETGGAADSNRTLPASGVSAADGSRGHLVRPGAGLAQLRALQWCGDAIRWHEKHVLGYEYSHVLYARWDLQWLIPFPGLALLQAMDPEAVWLVAVQGEFYANDRFAVVPRLRMSSYFDGWRLLVSGKAAEVFESVLPRAGAPVTHSDHVNCEAFLFARLVYGSARIHAMPPMFYVHCTPTNDSRSLRSLGYFYCASIADLVNLDTWVPGYEENWFAQVMGGAKYAIELDAVLATDALLQGRASDFDAWRAAGAVSLGRLFTPRFQDAPQTSKLQWNPEDVASSSFLAIQLEVEAGMERGWCTQVREWRTNGQ</sequence>
<reference evidence="2" key="1">
    <citation type="submission" date="2021-02" db="EMBL/GenBank/DDBJ databases">
        <authorList>
            <person name="Dougan E. K."/>
            <person name="Rhodes N."/>
            <person name="Thang M."/>
            <person name="Chan C."/>
        </authorList>
    </citation>
    <scope>NUCLEOTIDE SEQUENCE</scope>
</reference>
<organism evidence="2 3">
    <name type="scientific">Polarella glacialis</name>
    <name type="common">Dinoflagellate</name>
    <dbReference type="NCBI Taxonomy" id="89957"/>
    <lineage>
        <taxon>Eukaryota</taxon>
        <taxon>Sar</taxon>
        <taxon>Alveolata</taxon>
        <taxon>Dinophyceae</taxon>
        <taxon>Suessiales</taxon>
        <taxon>Suessiaceae</taxon>
        <taxon>Polarella</taxon>
    </lineage>
</organism>
<evidence type="ECO:0000313" key="2">
    <source>
        <dbReference type="EMBL" id="CAE8681919.1"/>
    </source>
</evidence>
<protein>
    <submittedName>
        <fullName evidence="2">Uncharacterized protein</fullName>
    </submittedName>
</protein>
<dbReference type="AlphaFoldDB" id="A0A813JHJ0"/>
<name>A0A813JHJ0_POLGL</name>
<dbReference type="EMBL" id="CAJNNW010026009">
    <property type="protein sequence ID" value="CAE8681919.1"/>
    <property type="molecule type" value="Genomic_DNA"/>
</dbReference>
<accession>A0A813JHJ0</accession>